<keyword evidence="3" id="KW-1185">Reference proteome</keyword>
<dbReference type="AlphaFoldDB" id="A0A9N9RKA6"/>
<protein>
    <submittedName>
        <fullName evidence="2">Uncharacterized protein</fullName>
    </submittedName>
</protein>
<dbReference type="Proteomes" id="UP001153620">
    <property type="component" value="Chromosome 1"/>
</dbReference>
<proteinExistence type="predicted"/>
<evidence type="ECO:0000313" key="3">
    <source>
        <dbReference type="Proteomes" id="UP001153620"/>
    </source>
</evidence>
<dbReference type="EMBL" id="OU895877">
    <property type="protein sequence ID" value="CAG9799745.1"/>
    <property type="molecule type" value="Genomic_DNA"/>
</dbReference>
<organism evidence="2 3">
    <name type="scientific">Chironomus riparius</name>
    <dbReference type="NCBI Taxonomy" id="315576"/>
    <lineage>
        <taxon>Eukaryota</taxon>
        <taxon>Metazoa</taxon>
        <taxon>Ecdysozoa</taxon>
        <taxon>Arthropoda</taxon>
        <taxon>Hexapoda</taxon>
        <taxon>Insecta</taxon>
        <taxon>Pterygota</taxon>
        <taxon>Neoptera</taxon>
        <taxon>Endopterygota</taxon>
        <taxon>Diptera</taxon>
        <taxon>Nematocera</taxon>
        <taxon>Chironomoidea</taxon>
        <taxon>Chironomidae</taxon>
        <taxon>Chironominae</taxon>
        <taxon>Chironomus</taxon>
    </lineage>
</organism>
<gene>
    <name evidence="2" type="ORF">CHIRRI_LOCUS2702</name>
</gene>
<evidence type="ECO:0000313" key="2">
    <source>
        <dbReference type="EMBL" id="CAG9799745.1"/>
    </source>
</evidence>
<feature type="compositionally biased region" description="Polar residues" evidence="1">
    <location>
        <begin position="7"/>
        <end position="17"/>
    </location>
</feature>
<reference evidence="2" key="2">
    <citation type="submission" date="2022-10" db="EMBL/GenBank/DDBJ databases">
        <authorList>
            <consortium name="ENA_rothamsted_submissions"/>
            <consortium name="culmorum"/>
            <person name="King R."/>
        </authorList>
    </citation>
    <scope>NUCLEOTIDE SEQUENCE</scope>
</reference>
<accession>A0A9N9RKA6</accession>
<feature type="region of interest" description="Disordered" evidence="1">
    <location>
        <begin position="1"/>
        <end position="23"/>
    </location>
</feature>
<reference evidence="2" key="1">
    <citation type="submission" date="2022-01" db="EMBL/GenBank/DDBJ databases">
        <authorList>
            <person name="King R."/>
        </authorList>
    </citation>
    <scope>NUCLEOTIDE SEQUENCE</scope>
</reference>
<name>A0A9N9RKA6_9DIPT</name>
<sequence length="602" mass="70558">MSKRTADYSQSIQPSSSKRQKTFDPYKLIESLERLSIAPKHSHFASTTFSSNSNSSFSKVRNERDNNFIKWNQVSEGPNLLDLNFALESLKFNLMKLHCCKPEDVDNNKLFSIASTVLKRLKFKIYCGRFTYVEDFVKSDFSYKQAQMFAEQYYINLDMKKSNNFITSRTALLLDDKPICDGEKYIQARQIIECISQIASESKQFSEMMLTEKLDLDVSLTLPSTSEQQTMVDLICLITTSIIKDNRYIAMNFGLVVAVTHLLQSLTSHFDKYSNIKDICIGLENMFTLVLQLATFDVEIMLSLSESFVNITHKDSNRMTLFKSMCISYPFTNLEYSWTFRLMRMDLCPGCKFQIFFILLNHVFRFYDVEKIIDDRLDALIRITQNMNYLVFIFLANDVDVKFLVPNKGYSRKVEDACFCYRFLLLGTLILNVMLFKNQNSNPRHYQTIISLRQDSLIILNGLLNYSYDSPDFWKSPPHLMMNEIFVAINFDDLYFLNDSKTRIYPDKRKIFEMFIVKNPRKLQANLNPFKLFLKKFDPKNARLFEMKLDDDDSNINRRSVKRLKHPAIKMSREDLLKEFADDFKADESVMFSVEHLKKDKK</sequence>
<evidence type="ECO:0000256" key="1">
    <source>
        <dbReference type="SAM" id="MobiDB-lite"/>
    </source>
</evidence>